<comment type="caution">
    <text evidence="5">The sequence shown here is derived from an EMBL/GenBank/DDBJ whole genome shotgun (WGS) entry which is preliminary data.</text>
</comment>
<dbReference type="InterPro" id="IPR036322">
    <property type="entry name" value="WD40_repeat_dom_sf"/>
</dbReference>
<dbReference type="PROSITE" id="PS50082">
    <property type="entry name" value="WD_REPEATS_2"/>
    <property type="match status" value="6"/>
</dbReference>
<dbReference type="PROSITE" id="PS50294">
    <property type="entry name" value="WD_REPEATS_REGION"/>
    <property type="match status" value="5"/>
</dbReference>
<evidence type="ECO:0000313" key="6">
    <source>
        <dbReference type="Proteomes" id="UP000318582"/>
    </source>
</evidence>
<feature type="repeat" description="WD" evidence="4">
    <location>
        <begin position="152"/>
        <end position="183"/>
    </location>
</feature>
<dbReference type="STRING" id="109895.A0A507E4H1"/>
<dbReference type="PANTHER" id="PTHR19920">
    <property type="entry name" value="WD40 PROTEIN CIAO1"/>
    <property type="match status" value="1"/>
</dbReference>
<dbReference type="InterPro" id="IPR028608">
    <property type="entry name" value="CIAO1/Cia1"/>
</dbReference>
<dbReference type="HAMAP" id="MF_03037">
    <property type="entry name" value="ciao1"/>
    <property type="match status" value="1"/>
</dbReference>
<reference evidence="5 6" key="1">
    <citation type="journal article" date="2019" name="Sci. Rep.">
        <title>Comparative genomics of chytrid fungi reveal insights into the obligate biotrophic and pathogenic lifestyle of Synchytrium endobioticum.</title>
        <authorList>
            <person name="van de Vossenberg B.T.L.H."/>
            <person name="Warris S."/>
            <person name="Nguyen H.D.T."/>
            <person name="van Gent-Pelzer M.P.E."/>
            <person name="Joly D.L."/>
            <person name="van de Geest H.C."/>
            <person name="Bonants P.J.M."/>
            <person name="Smith D.S."/>
            <person name="Levesque C.A."/>
            <person name="van der Lee T.A.J."/>
        </authorList>
    </citation>
    <scope>NUCLEOTIDE SEQUENCE [LARGE SCALE GENOMIC DNA]</scope>
    <source>
        <strain evidence="5 6">CBS 809.83</strain>
    </source>
</reference>
<comment type="function">
    <text evidence="3">Essential component of the cytosolic iron-sulfur (Fe/S) protein assembly machinery. Required for the maturation of extramitochondrial Fe/S proteins.</text>
</comment>
<sequence>MDERGSRLELVAELTGHTDRVWCISWHPTIPLFASCSGDKSVRLWKLDGGNGTWSCVSVLDDAHKRTIRSCAFSPDGRLLATASFDASTAVWERDESTGDWECIATLEGHENEVKSVSWSASGSLLSTCSRDKSIWIWEVVGESDFECLSVLQEHEQDVKMIKWHPNEEVLASASYDDTIKIWREDDDDWYCSDTLKGHGSTVWAVDFDQTGNMLASVSDDRTLKFWQRRAPDDNNSALGYRQDPKWHCIATLPEHHSRTIYSVAWSKVHGRVATTGADNCIRIIEQVQPTTTDMPTFTVATTLIEPHGHSDINSAQWCPLDREGLGSLLATAGDDGAVRVWRYAS</sequence>
<evidence type="ECO:0000256" key="2">
    <source>
        <dbReference type="ARBA" id="ARBA00022737"/>
    </source>
</evidence>
<accession>A0A507E4H1</accession>
<feature type="repeat" description="WD" evidence="4">
    <location>
        <begin position="196"/>
        <end position="228"/>
    </location>
</feature>
<dbReference type="InterPro" id="IPR020472">
    <property type="entry name" value="WD40_PAC1"/>
</dbReference>
<dbReference type="Pfam" id="PF00400">
    <property type="entry name" value="WD40"/>
    <property type="match status" value="7"/>
</dbReference>
<keyword evidence="2" id="KW-0677">Repeat</keyword>
<dbReference type="Proteomes" id="UP000318582">
    <property type="component" value="Unassembled WGS sequence"/>
</dbReference>
<evidence type="ECO:0000313" key="5">
    <source>
        <dbReference type="EMBL" id="TPX58736.1"/>
    </source>
</evidence>
<dbReference type="EMBL" id="QEAQ01000033">
    <property type="protein sequence ID" value="TPX58736.1"/>
    <property type="molecule type" value="Genomic_DNA"/>
</dbReference>
<keyword evidence="6" id="KW-1185">Reference proteome</keyword>
<gene>
    <name evidence="3" type="primary">CIA1</name>
    <name evidence="5" type="ORF">PhCBS80983_g02916</name>
</gene>
<dbReference type="InterPro" id="IPR015943">
    <property type="entry name" value="WD40/YVTN_repeat-like_dom_sf"/>
</dbReference>
<dbReference type="FunFam" id="2.130.10.10:FF:000136">
    <property type="entry name" value="Probable cytosolic iron-sulfur protein assembly protein CIAO1"/>
    <property type="match status" value="1"/>
</dbReference>
<dbReference type="PANTHER" id="PTHR19920:SF0">
    <property type="entry name" value="CYTOSOLIC IRON-SULFUR PROTEIN ASSEMBLY PROTEIN CIAO1-RELATED"/>
    <property type="match status" value="1"/>
</dbReference>
<proteinExistence type="inferred from homology"/>
<dbReference type="Gene3D" id="2.130.10.10">
    <property type="entry name" value="YVTN repeat-like/Quinoprotein amine dehydrogenase"/>
    <property type="match status" value="1"/>
</dbReference>
<evidence type="ECO:0000256" key="4">
    <source>
        <dbReference type="PROSITE-ProRule" id="PRU00221"/>
    </source>
</evidence>
<feature type="repeat" description="WD" evidence="4">
    <location>
        <begin position="327"/>
        <end position="346"/>
    </location>
</feature>
<dbReference type="GO" id="GO:0016226">
    <property type="term" value="P:iron-sulfur cluster assembly"/>
    <property type="evidence" value="ECO:0007669"/>
    <property type="project" value="UniProtKB-UniRule"/>
</dbReference>
<feature type="repeat" description="WD" evidence="4">
    <location>
        <begin position="61"/>
        <end position="93"/>
    </location>
</feature>
<evidence type="ECO:0000256" key="1">
    <source>
        <dbReference type="ARBA" id="ARBA00022574"/>
    </source>
</evidence>
<name>A0A507E4H1_9FUNG</name>
<dbReference type="InterPro" id="IPR019775">
    <property type="entry name" value="WD40_repeat_CS"/>
</dbReference>
<dbReference type="SMART" id="SM00320">
    <property type="entry name" value="WD40"/>
    <property type="match status" value="7"/>
</dbReference>
<dbReference type="PRINTS" id="PR00320">
    <property type="entry name" value="GPROTEINBRPT"/>
</dbReference>
<dbReference type="SUPFAM" id="SSF50978">
    <property type="entry name" value="WD40 repeat-like"/>
    <property type="match status" value="1"/>
</dbReference>
<feature type="repeat" description="WD" evidence="4">
    <location>
        <begin position="107"/>
        <end position="140"/>
    </location>
</feature>
<keyword evidence="1 4" id="KW-0853">WD repeat</keyword>
<evidence type="ECO:0000256" key="3">
    <source>
        <dbReference type="HAMAP-Rule" id="MF_03037"/>
    </source>
</evidence>
<dbReference type="GO" id="GO:0097361">
    <property type="term" value="C:cytosolic [4Fe-4S] assembly targeting complex"/>
    <property type="evidence" value="ECO:0007669"/>
    <property type="project" value="InterPro"/>
</dbReference>
<feature type="repeat" description="WD" evidence="4">
    <location>
        <begin position="14"/>
        <end position="55"/>
    </location>
</feature>
<dbReference type="CDD" id="cd00200">
    <property type="entry name" value="WD40"/>
    <property type="match status" value="1"/>
</dbReference>
<organism evidence="5 6">
    <name type="scientific">Powellomyces hirtus</name>
    <dbReference type="NCBI Taxonomy" id="109895"/>
    <lineage>
        <taxon>Eukaryota</taxon>
        <taxon>Fungi</taxon>
        <taxon>Fungi incertae sedis</taxon>
        <taxon>Chytridiomycota</taxon>
        <taxon>Chytridiomycota incertae sedis</taxon>
        <taxon>Chytridiomycetes</taxon>
        <taxon>Spizellomycetales</taxon>
        <taxon>Powellomycetaceae</taxon>
        <taxon>Powellomyces</taxon>
    </lineage>
</organism>
<comment type="similarity">
    <text evidence="3">Belongs to the WD repeat CIA1 family.</text>
</comment>
<dbReference type="PROSITE" id="PS00678">
    <property type="entry name" value="WD_REPEATS_1"/>
    <property type="match status" value="1"/>
</dbReference>
<protein>
    <recommendedName>
        <fullName evidence="3">Probable cytosolic iron-sulfur protein assembly protein 1</fullName>
    </recommendedName>
</protein>
<dbReference type="AlphaFoldDB" id="A0A507E4H1"/>
<dbReference type="InterPro" id="IPR001680">
    <property type="entry name" value="WD40_rpt"/>
</dbReference>